<keyword evidence="3" id="KW-0547">Nucleotide-binding</keyword>
<evidence type="ECO:0000259" key="10">
    <source>
        <dbReference type="PROSITE" id="PS50162"/>
    </source>
</evidence>
<keyword evidence="12" id="KW-1185">Reference proteome</keyword>
<dbReference type="PIRSF" id="PIRSF005856">
    <property type="entry name" value="Rad51"/>
    <property type="match status" value="1"/>
</dbReference>
<keyword evidence="9" id="KW-0539">Nucleus</keyword>
<comment type="similarity">
    <text evidence="2">Belongs to the RecA family. RAD51 subfamily.</text>
</comment>
<dbReference type="SUPFAM" id="SSF52540">
    <property type="entry name" value="P-loop containing nucleoside triphosphate hydrolases"/>
    <property type="match status" value="1"/>
</dbReference>
<comment type="caution">
    <text evidence="11">The sequence shown here is derived from an EMBL/GenBank/DDBJ whole genome shotgun (WGS) entry which is preliminary data.</text>
</comment>
<evidence type="ECO:0000313" key="11">
    <source>
        <dbReference type="EMBL" id="KAJ0978197.1"/>
    </source>
</evidence>
<gene>
    <name evidence="11" type="ORF">J5N97_013671</name>
</gene>
<dbReference type="EMBL" id="JAGGNH010000003">
    <property type="protein sequence ID" value="KAJ0978197.1"/>
    <property type="molecule type" value="Genomic_DNA"/>
</dbReference>
<evidence type="ECO:0000256" key="4">
    <source>
        <dbReference type="ARBA" id="ARBA00022763"/>
    </source>
</evidence>
<sequence length="370" mass="40137">MANKLISTMGLPPRIANVFAARSILTAKDALSLPESDLMALLDLGRDQVAVAVARISEITCPPYQTALSLMEDRSRSGYSGRSLQTLLKGLDEALGGGIPPGVLTELVGPSGIGKTQFCLKLSLLAALPTYCGGLNGRVIYIDTESKFSSRRIIEIGENSFPQIFQTEGMAQEMAGRIVVLRPTSLAEFTESLEKIKLSLIQHEVKLLIIDSMAGLISGHPRENESSSRGSKQQSLGWTLSFLKSVAEFSRIPIVVTNQVRGQSTEAFHYTFEGPGKEDNKASERLESHLTAALGIQWAHAVTIRLILEAHSGQRYIKLAKSPFSPPLCFPFVVDSSGIILLTDDGVEMKGQEISTIRFQGQGILEVQPI</sequence>
<dbReference type="GO" id="GO:0005524">
    <property type="term" value="F:ATP binding"/>
    <property type="evidence" value="ECO:0007669"/>
    <property type="project" value="UniProtKB-KW"/>
</dbReference>
<keyword evidence="7" id="KW-0233">DNA recombination</keyword>
<dbReference type="InterPro" id="IPR020588">
    <property type="entry name" value="RecA_ATP-bd"/>
</dbReference>
<name>A0A9D5HJA9_9LILI</name>
<evidence type="ECO:0000256" key="2">
    <source>
        <dbReference type="ARBA" id="ARBA00007095"/>
    </source>
</evidence>
<evidence type="ECO:0000256" key="9">
    <source>
        <dbReference type="ARBA" id="ARBA00023242"/>
    </source>
</evidence>
<evidence type="ECO:0000256" key="1">
    <source>
        <dbReference type="ARBA" id="ARBA00004123"/>
    </source>
</evidence>
<dbReference type="InterPro" id="IPR058766">
    <property type="entry name" value="HHH_XRCC3_RAD51B"/>
</dbReference>
<evidence type="ECO:0000313" key="12">
    <source>
        <dbReference type="Proteomes" id="UP001085076"/>
    </source>
</evidence>
<evidence type="ECO:0000256" key="5">
    <source>
        <dbReference type="ARBA" id="ARBA00022840"/>
    </source>
</evidence>
<dbReference type="GO" id="GO:0000724">
    <property type="term" value="P:double-strand break repair via homologous recombination"/>
    <property type="evidence" value="ECO:0007669"/>
    <property type="project" value="InterPro"/>
</dbReference>
<organism evidence="11 12">
    <name type="scientific">Dioscorea zingiberensis</name>
    <dbReference type="NCBI Taxonomy" id="325984"/>
    <lineage>
        <taxon>Eukaryota</taxon>
        <taxon>Viridiplantae</taxon>
        <taxon>Streptophyta</taxon>
        <taxon>Embryophyta</taxon>
        <taxon>Tracheophyta</taxon>
        <taxon>Spermatophyta</taxon>
        <taxon>Magnoliopsida</taxon>
        <taxon>Liliopsida</taxon>
        <taxon>Dioscoreales</taxon>
        <taxon>Dioscoreaceae</taxon>
        <taxon>Dioscorea</taxon>
    </lineage>
</organism>
<dbReference type="Pfam" id="PF26169">
    <property type="entry name" value="HHH_XRCC3_RpoA"/>
    <property type="match status" value="1"/>
</dbReference>
<protein>
    <recommendedName>
        <fullName evidence="10">RecA family profile 1 domain-containing protein</fullName>
    </recommendedName>
</protein>
<comment type="subcellular location">
    <subcellularLocation>
        <location evidence="1">Nucleus</location>
    </subcellularLocation>
</comment>
<evidence type="ECO:0000256" key="8">
    <source>
        <dbReference type="ARBA" id="ARBA00023204"/>
    </source>
</evidence>
<dbReference type="OrthoDB" id="5957327at2759"/>
<feature type="domain" description="RecA family profile 1" evidence="10">
    <location>
        <begin position="80"/>
        <end position="260"/>
    </location>
</feature>
<dbReference type="PANTHER" id="PTHR46456:SF1">
    <property type="entry name" value="DNA REPAIR PROTEIN RAD51 HOMOLOG 2"/>
    <property type="match status" value="1"/>
</dbReference>
<dbReference type="InterPro" id="IPR016467">
    <property type="entry name" value="DNA_recomb/repair_RecA-like"/>
</dbReference>
<keyword evidence="6" id="KW-0238">DNA-binding</keyword>
<proteinExistence type="inferred from homology"/>
<dbReference type="InterPro" id="IPR030548">
    <property type="entry name" value="RAD51B"/>
</dbReference>
<dbReference type="Proteomes" id="UP001085076">
    <property type="component" value="Miscellaneous, Linkage group lg03"/>
</dbReference>
<keyword evidence="4" id="KW-0227">DNA damage</keyword>
<evidence type="ECO:0000256" key="6">
    <source>
        <dbReference type="ARBA" id="ARBA00023125"/>
    </source>
</evidence>
<reference evidence="11" key="2">
    <citation type="journal article" date="2022" name="Hortic Res">
        <title>The genome of Dioscorea zingiberensis sheds light on the biosynthesis, origin and evolution of the medicinally important diosgenin saponins.</title>
        <authorList>
            <person name="Li Y."/>
            <person name="Tan C."/>
            <person name="Li Z."/>
            <person name="Guo J."/>
            <person name="Li S."/>
            <person name="Chen X."/>
            <person name="Wang C."/>
            <person name="Dai X."/>
            <person name="Yang H."/>
            <person name="Song W."/>
            <person name="Hou L."/>
            <person name="Xu J."/>
            <person name="Tong Z."/>
            <person name="Xu A."/>
            <person name="Yuan X."/>
            <person name="Wang W."/>
            <person name="Yang Q."/>
            <person name="Chen L."/>
            <person name="Sun Z."/>
            <person name="Wang K."/>
            <person name="Pan B."/>
            <person name="Chen J."/>
            <person name="Bao Y."/>
            <person name="Liu F."/>
            <person name="Qi X."/>
            <person name="Gang D.R."/>
            <person name="Wen J."/>
            <person name="Li J."/>
        </authorList>
    </citation>
    <scope>NUCLEOTIDE SEQUENCE</scope>
    <source>
        <strain evidence="11">Dzin_1.0</strain>
    </source>
</reference>
<dbReference type="InterPro" id="IPR013632">
    <property type="entry name" value="Rad51_C"/>
</dbReference>
<accession>A0A9D5HJA9</accession>
<dbReference type="GO" id="GO:0003697">
    <property type="term" value="F:single-stranded DNA binding"/>
    <property type="evidence" value="ECO:0007669"/>
    <property type="project" value="TreeGrafter"/>
</dbReference>
<dbReference type="PANTHER" id="PTHR46456">
    <property type="entry name" value="DNA REPAIR PROTEIN RAD51 HOMOLOG 2"/>
    <property type="match status" value="1"/>
</dbReference>
<dbReference type="Gene3D" id="3.40.50.300">
    <property type="entry name" value="P-loop containing nucleotide triphosphate hydrolases"/>
    <property type="match status" value="1"/>
</dbReference>
<dbReference type="GO" id="GO:0033063">
    <property type="term" value="C:Rad51B-Rad51C-Rad51D-XRCC2 complex"/>
    <property type="evidence" value="ECO:0007669"/>
    <property type="project" value="InterPro"/>
</dbReference>
<keyword evidence="8" id="KW-0234">DNA repair</keyword>
<dbReference type="InterPro" id="IPR027417">
    <property type="entry name" value="P-loop_NTPase"/>
</dbReference>
<dbReference type="InterPro" id="IPR003593">
    <property type="entry name" value="AAA+_ATPase"/>
</dbReference>
<evidence type="ECO:0000256" key="3">
    <source>
        <dbReference type="ARBA" id="ARBA00022741"/>
    </source>
</evidence>
<dbReference type="AlphaFoldDB" id="A0A9D5HJA9"/>
<evidence type="ECO:0000256" key="7">
    <source>
        <dbReference type="ARBA" id="ARBA00023172"/>
    </source>
</evidence>
<dbReference type="GO" id="GO:0005657">
    <property type="term" value="C:replication fork"/>
    <property type="evidence" value="ECO:0007669"/>
    <property type="project" value="TreeGrafter"/>
</dbReference>
<dbReference type="GO" id="GO:0003690">
    <property type="term" value="F:double-stranded DNA binding"/>
    <property type="evidence" value="ECO:0007669"/>
    <property type="project" value="TreeGrafter"/>
</dbReference>
<dbReference type="CDD" id="cd19493">
    <property type="entry name" value="Rad51B"/>
    <property type="match status" value="1"/>
</dbReference>
<reference evidence="11" key="1">
    <citation type="submission" date="2021-03" db="EMBL/GenBank/DDBJ databases">
        <authorList>
            <person name="Li Z."/>
            <person name="Yang C."/>
        </authorList>
    </citation>
    <scope>NUCLEOTIDE SEQUENCE</scope>
    <source>
        <strain evidence="11">Dzin_1.0</strain>
        <tissue evidence="11">Leaf</tissue>
    </source>
</reference>
<keyword evidence="5" id="KW-0067">ATP-binding</keyword>
<dbReference type="SUPFAM" id="SSF47789">
    <property type="entry name" value="C-terminal domain of RNA polymerase alpha subunit"/>
    <property type="match status" value="1"/>
</dbReference>
<dbReference type="GO" id="GO:0140664">
    <property type="term" value="F:ATP-dependent DNA damage sensor activity"/>
    <property type="evidence" value="ECO:0007669"/>
    <property type="project" value="InterPro"/>
</dbReference>
<dbReference type="GO" id="GO:0000400">
    <property type="term" value="F:four-way junction DNA binding"/>
    <property type="evidence" value="ECO:0007669"/>
    <property type="project" value="TreeGrafter"/>
</dbReference>
<dbReference type="Pfam" id="PF08423">
    <property type="entry name" value="Rad51"/>
    <property type="match status" value="1"/>
</dbReference>
<dbReference type="SMART" id="SM00382">
    <property type="entry name" value="AAA"/>
    <property type="match status" value="1"/>
</dbReference>
<dbReference type="PROSITE" id="PS50162">
    <property type="entry name" value="RECA_2"/>
    <property type="match status" value="1"/>
</dbReference>